<evidence type="ECO:0000313" key="2">
    <source>
        <dbReference type="EMBL" id="TFK95131.1"/>
    </source>
</evidence>
<dbReference type="Proteomes" id="UP000305067">
    <property type="component" value="Unassembled WGS sequence"/>
</dbReference>
<dbReference type="AlphaFoldDB" id="A0A5C3PZZ7"/>
<feature type="non-terminal residue" evidence="2">
    <location>
        <position position="233"/>
    </location>
</feature>
<accession>A0A5C3PZZ7</accession>
<dbReference type="OrthoDB" id="3243429at2759"/>
<organism evidence="2 3">
    <name type="scientific">Pterulicium gracile</name>
    <dbReference type="NCBI Taxonomy" id="1884261"/>
    <lineage>
        <taxon>Eukaryota</taxon>
        <taxon>Fungi</taxon>
        <taxon>Dikarya</taxon>
        <taxon>Basidiomycota</taxon>
        <taxon>Agaricomycotina</taxon>
        <taxon>Agaricomycetes</taxon>
        <taxon>Agaricomycetidae</taxon>
        <taxon>Agaricales</taxon>
        <taxon>Pleurotineae</taxon>
        <taxon>Pterulaceae</taxon>
        <taxon>Pterulicium</taxon>
    </lineage>
</organism>
<gene>
    <name evidence="2" type="ORF">BDV98DRAFT_599043</name>
</gene>
<evidence type="ECO:0000313" key="3">
    <source>
        <dbReference type="Proteomes" id="UP000305067"/>
    </source>
</evidence>
<protein>
    <submittedName>
        <fullName evidence="2">Uncharacterized protein</fullName>
    </submittedName>
</protein>
<feature type="region of interest" description="Disordered" evidence="1">
    <location>
        <begin position="35"/>
        <end position="215"/>
    </location>
</feature>
<reference evidence="2 3" key="1">
    <citation type="journal article" date="2019" name="Nat. Ecol. Evol.">
        <title>Megaphylogeny resolves global patterns of mushroom evolution.</title>
        <authorList>
            <person name="Varga T."/>
            <person name="Krizsan K."/>
            <person name="Foldi C."/>
            <person name="Dima B."/>
            <person name="Sanchez-Garcia M."/>
            <person name="Sanchez-Ramirez S."/>
            <person name="Szollosi G.J."/>
            <person name="Szarkandi J.G."/>
            <person name="Papp V."/>
            <person name="Albert L."/>
            <person name="Andreopoulos W."/>
            <person name="Angelini C."/>
            <person name="Antonin V."/>
            <person name="Barry K.W."/>
            <person name="Bougher N.L."/>
            <person name="Buchanan P."/>
            <person name="Buyck B."/>
            <person name="Bense V."/>
            <person name="Catcheside P."/>
            <person name="Chovatia M."/>
            <person name="Cooper J."/>
            <person name="Damon W."/>
            <person name="Desjardin D."/>
            <person name="Finy P."/>
            <person name="Geml J."/>
            <person name="Haridas S."/>
            <person name="Hughes K."/>
            <person name="Justo A."/>
            <person name="Karasinski D."/>
            <person name="Kautmanova I."/>
            <person name="Kiss B."/>
            <person name="Kocsube S."/>
            <person name="Kotiranta H."/>
            <person name="LaButti K.M."/>
            <person name="Lechner B.E."/>
            <person name="Liimatainen K."/>
            <person name="Lipzen A."/>
            <person name="Lukacs Z."/>
            <person name="Mihaltcheva S."/>
            <person name="Morgado L.N."/>
            <person name="Niskanen T."/>
            <person name="Noordeloos M.E."/>
            <person name="Ohm R.A."/>
            <person name="Ortiz-Santana B."/>
            <person name="Ovrebo C."/>
            <person name="Racz N."/>
            <person name="Riley R."/>
            <person name="Savchenko A."/>
            <person name="Shiryaev A."/>
            <person name="Soop K."/>
            <person name="Spirin V."/>
            <person name="Szebenyi C."/>
            <person name="Tomsovsky M."/>
            <person name="Tulloss R.E."/>
            <person name="Uehling J."/>
            <person name="Grigoriev I.V."/>
            <person name="Vagvolgyi C."/>
            <person name="Papp T."/>
            <person name="Martin F.M."/>
            <person name="Miettinen O."/>
            <person name="Hibbett D.S."/>
            <person name="Nagy L.G."/>
        </authorList>
    </citation>
    <scope>NUCLEOTIDE SEQUENCE [LARGE SCALE GENOMIC DNA]</scope>
    <source>
        <strain evidence="2 3">CBS 309.79</strain>
    </source>
</reference>
<sequence length="233" mass="24976">MEYKAWAFLDLETHKVIYSERAEFDERYFPGLKKAGRAGLSADPPLAGSPTDMDLLDDMPELLGEGGDGGDDAPPAPPAPGAPVALDAPNQAPPAMRDQFPSPAPAPTRPDPPTTLGKRPAPPPSPPAPPHPPALPVGCQPRSCSATPVAGPSTRPQRIQRPPEQWNMRQHPEAALAHRDKKPRTQAPVHDPATDYRDPTPFQEESEEVNKSDDELLLKGLVANGAKTLPAYD</sequence>
<evidence type="ECO:0000256" key="1">
    <source>
        <dbReference type="SAM" id="MobiDB-lite"/>
    </source>
</evidence>
<dbReference type="EMBL" id="ML178937">
    <property type="protein sequence ID" value="TFK95131.1"/>
    <property type="molecule type" value="Genomic_DNA"/>
</dbReference>
<feature type="compositionally biased region" description="Pro residues" evidence="1">
    <location>
        <begin position="120"/>
        <end position="135"/>
    </location>
</feature>
<feature type="compositionally biased region" description="Pro residues" evidence="1">
    <location>
        <begin position="102"/>
        <end position="113"/>
    </location>
</feature>
<name>A0A5C3PZZ7_9AGAR</name>
<proteinExistence type="predicted"/>
<keyword evidence="3" id="KW-1185">Reference proteome</keyword>